<dbReference type="GO" id="GO:0006302">
    <property type="term" value="P:double-strand break repair"/>
    <property type="evidence" value="ECO:0007669"/>
    <property type="project" value="TreeGrafter"/>
</dbReference>
<feature type="region of interest" description="Disordered" evidence="1">
    <location>
        <begin position="354"/>
        <end position="375"/>
    </location>
</feature>
<protein>
    <recommendedName>
        <fullName evidence="2">5'-3' DNA helicase ZGRF1-like N-terminal domain-containing protein</fullName>
    </recommendedName>
</protein>
<name>A0A3E2GZJ8_SCYLI</name>
<dbReference type="OrthoDB" id="6513042at2759"/>
<accession>A0A3E2GZJ8</accession>
<feature type="domain" description="5'-3' DNA helicase ZGRF1-like N-terminal" evidence="2">
    <location>
        <begin position="20"/>
        <end position="101"/>
    </location>
</feature>
<dbReference type="EMBL" id="NCSJ02000264">
    <property type="protein sequence ID" value="RFU26392.1"/>
    <property type="molecule type" value="Genomic_DNA"/>
</dbReference>
<gene>
    <name evidence="3" type="ORF">B7463_g9942</name>
</gene>
<feature type="compositionally biased region" description="Polar residues" evidence="1">
    <location>
        <begin position="755"/>
        <end position="772"/>
    </location>
</feature>
<evidence type="ECO:0000313" key="3">
    <source>
        <dbReference type="EMBL" id="RFU26392.1"/>
    </source>
</evidence>
<proteinExistence type="predicted"/>
<feature type="region of interest" description="Disordered" evidence="1">
    <location>
        <begin position="537"/>
        <end position="567"/>
    </location>
</feature>
<feature type="region of interest" description="Disordered" evidence="1">
    <location>
        <begin position="173"/>
        <end position="205"/>
    </location>
</feature>
<feature type="compositionally biased region" description="Polar residues" evidence="1">
    <location>
        <begin position="173"/>
        <end position="186"/>
    </location>
</feature>
<dbReference type="Pfam" id="PF10382">
    <property type="entry name" value="ZGRF1-like_N"/>
    <property type="match status" value="1"/>
</dbReference>
<reference evidence="3 4" key="1">
    <citation type="submission" date="2018-05" db="EMBL/GenBank/DDBJ databases">
        <title>Draft genome sequence of Scytalidium lignicola DSM 105466, a ubiquitous saprotrophic fungus.</title>
        <authorList>
            <person name="Buettner E."/>
            <person name="Gebauer A.M."/>
            <person name="Hofrichter M."/>
            <person name="Liers C."/>
            <person name="Kellner H."/>
        </authorList>
    </citation>
    <scope>NUCLEOTIDE SEQUENCE [LARGE SCALE GENOMIC DNA]</scope>
    <source>
        <strain evidence="3 4">DSM 105466</strain>
    </source>
</reference>
<dbReference type="AlphaFoldDB" id="A0A3E2GZJ8"/>
<dbReference type="GO" id="GO:0035861">
    <property type="term" value="C:site of double-strand break"/>
    <property type="evidence" value="ECO:0007669"/>
    <property type="project" value="TreeGrafter"/>
</dbReference>
<feature type="non-terminal residue" evidence="3">
    <location>
        <position position="1"/>
    </location>
</feature>
<feature type="region of interest" description="Disordered" evidence="1">
    <location>
        <begin position="123"/>
        <end position="142"/>
    </location>
</feature>
<organism evidence="3 4">
    <name type="scientific">Scytalidium lignicola</name>
    <name type="common">Hyphomycete</name>
    <dbReference type="NCBI Taxonomy" id="5539"/>
    <lineage>
        <taxon>Eukaryota</taxon>
        <taxon>Fungi</taxon>
        <taxon>Dikarya</taxon>
        <taxon>Ascomycota</taxon>
        <taxon>Pezizomycotina</taxon>
        <taxon>Leotiomycetes</taxon>
        <taxon>Leotiomycetes incertae sedis</taxon>
        <taxon>Scytalidium</taxon>
    </lineage>
</organism>
<feature type="region of interest" description="Disordered" evidence="1">
    <location>
        <begin position="751"/>
        <end position="862"/>
    </location>
</feature>
<sequence>MAAANLDHIEVSHPPKSAPVLEFRCLFTHDLRRKHKRWQDGRLKFHTFNKRVMVYDDRSNFVGDTHWQKDYEIQDGEELELERNGVLVQAGECMGRTDQDLSELLEKRLKERQGRVASRNISVAESRPLSTSSDSRNFTIPSFASSERPKALGAVLGTPTGHYGRAMLSTASPFEQKQRLSSNNQNENEDGRPSKRSRPNESQATKSGYAQNLTGAMLTLSRSTLPSQSRFQLSSARISVPSSIVESVDLTVDEPAVSKEAPFSGQLDNRVEATSVNNHRKISRELHKAAKNSYAGNLIGAELVLSKPRDISCASKNQKLPKVHSNVHREEKAPQPSINHDSEVFIDIDEVDISTPRDGEPAQPQQNRSKKNDTQANLYQSSLPKLLEGTKELLKFESVVDLADSSSELHVEAPRSSLRIRSRPPRKMMMLMQRLSSTRPSSVRKDQPEKLENSTPESGDSKTKKVLHKRCSNEKYRHNLELHPVPETSDVELHTAARVNSDTAEVDNLLSDSEGGEYSVAQMAALDASSASFANRRASSNDTLGSKNHDREALKAQTETIRDGLSRRKDLQLLMQISNDVAPNELPPGPNTTDRASRPTPAKIPNPQLDSLSRRVSSKGGSAIDKVNGGIEHFGTLVSSEVVNSIHESVSATKEESSTMAYIMTNNGSPAAADFRAKMLQPFCDGNKGSNRNIASQNIKIEQNTISSIRRRVLAITQPEIEIVQQTQPSQQIKPSSSVIASCGSQSYKKRDIESSASTPGLQLNRKSNSIVKATEPMLSVGRGTEASGSQSEDKQNLVAPASAIAPPRPGLDRSETIPAATSRIISTTTGDTSTGPWSRESFDLFGGWRPPRTTGQRSITT</sequence>
<dbReference type="STRING" id="5539.A0A3E2GZJ8"/>
<dbReference type="PANTHER" id="PTHR28535">
    <property type="entry name" value="ZINC FINGER GRF-TYPE CONTAINING 1"/>
    <property type="match status" value="1"/>
</dbReference>
<feature type="region of interest" description="Disordered" evidence="1">
    <location>
        <begin position="404"/>
        <end position="467"/>
    </location>
</feature>
<feature type="region of interest" description="Disordered" evidence="1">
    <location>
        <begin position="322"/>
        <end position="341"/>
    </location>
</feature>
<feature type="compositionally biased region" description="Basic and acidic residues" evidence="1">
    <location>
        <begin position="547"/>
        <end position="567"/>
    </location>
</feature>
<keyword evidence="4" id="KW-1185">Reference proteome</keyword>
<comment type="caution">
    <text evidence="3">The sequence shown here is derived from an EMBL/GenBank/DDBJ whole genome shotgun (WGS) entry which is preliminary data.</text>
</comment>
<dbReference type="InterPro" id="IPR018838">
    <property type="entry name" value="ZGRF1-like_N"/>
</dbReference>
<feature type="compositionally biased region" description="Low complexity" evidence="1">
    <location>
        <begin position="822"/>
        <end position="836"/>
    </location>
</feature>
<dbReference type="GO" id="GO:0005634">
    <property type="term" value="C:nucleus"/>
    <property type="evidence" value="ECO:0007669"/>
    <property type="project" value="TreeGrafter"/>
</dbReference>
<feature type="compositionally biased region" description="Basic and acidic residues" evidence="1">
    <location>
        <begin position="443"/>
        <end position="452"/>
    </location>
</feature>
<dbReference type="Proteomes" id="UP000258309">
    <property type="component" value="Unassembled WGS sequence"/>
</dbReference>
<evidence type="ECO:0000313" key="4">
    <source>
        <dbReference type="Proteomes" id="UP000258309"/>
    </source>
</evidence>
<feature type="region of interest" description="Disordered" evidence="1">
    <location>
        <begin position="579"/>
        <end position="624"/>
    </location>
</feature>
<evidence type="ECO:0000256" key="1">
    <source>
        <dbReference type="SAM" id="MobiDB-lite"/>
    </source>
</evidence>
<evidence type="ECO:0000259" key="2">
    <source>
        <dbReference type="Pfam" id="PF10382"/>
    </source>
</evidence>
<feature type="non-terminal residue" evidence="3">
    <location>
        <position position="862"/>
    </location>
</feature>
<dbReference type="InterPro" id="IPR052800">
    <property type="entry name" value="DNA_Repair_Helicase_ZGRF1"/>
</dbReference>
<dbReference type="PANTHER" id="PTHR28535:SF1">
    <property type="entry name" value="PROTEIN ZGRF1"/>
    <property type="match status" value="1"/>
</dbReference>